<gene>
    <name evidence="1" type="ORF">BS78_K329700</name>
</gene>
<reference evidence="1 2" key="1">
    <citation type="submission" date="2022-10" db="EMBL/GenBank/DDBJ databases">
        <title>WGS assembly of Paspalum vaginatum 540-79.</title>
        <authorList>
            <person name="Sun G."/>
            <person name="Wase N."/>
            <person name="Shu S."/>
            <person name="Jenkins J."/>
            <person name="Zhou B."/>
            <person name="Torres-Rodriguez J."/>
            <person name="Chen C."/>
            <person name="Sandor L."/>
            <person name="Plott C."/>
            <person name="Yoshinga Y."/>
            <person name="Daum C."/>
            <person name="Qi P."/>
            <person name="Barry K."/>
            <person name="Lipzen A."/>
            <person name="Berry L."/>
            <person name="Pedersen C."/>
            <person name="Gottilla T."/>
            <person name="Foltz A."/>
            <person name="Yu H."/>
            <person name="O'Malley R."/>
            <person name="Zhang C."/>
            <person name="Devos K."/>
            <person name="Sigmon B."/>
            <person name="Yu B."/>
            <person name="Obata T."/>
            <person name="Schmutz J."/>
            <person name="Schnable J."/>
        </authorList>
    </citation>
    <scope>NUCLEOTIDE SEQUENCE [LARGE SCALE GENOMIC DNA]</scope>
    <source>
        <strain evidence="2">cv. 540-79</strain>
    </source>
</reference>
<organism evidence="1 2">
    <name type="scientific">Paspalum vaginatum</name>
    <name type="common">seashore paspalum</name>
    <dbReference type="NCBI Taxonomy" id="158149"/>
    <lineage>
        <taxon>Eukaryota</taxon>
        <taxon>Viridiplantae</taxon>
        <taxon>Streptophyta</taxon>
        <taxon>Embryophyta</taxon>
        <taxon>Tracheophyta</taxon>
        <taxon>Spermatophyta</taxon>
        <taxon>Magnoliopsida</taxon>
        <taxon>Liliopsida</taxon>
        <taxon>Poales</taxon>
        <taxon>Poaceae</taxon>
        <taxon>PACMAD clade</taxon>
        <taxon>Panicoideae</taxon>
        <taxon>Andropogonodae</taxon>
        <taxon>Paspaleae</taxon>
        <taxon>Paspalinae</taxon>
        <taxon>Paspalum</taxon>
    </lineage>
</organism>
<dbReference type="AlphaFoldDB" id="A0A9W8CGF5"/>
<dbReference type="Proteomes" id="UP001164776">
    <property type="component" value="Unassembled WGS sequence"/>
</dbReference>
<comment type="caution">
    <text evidence="1">The sequence shown here is derived from an EMBL/GenBank/DDBJ whole genome shotgun (WGS) entry which is preliminary data.</text>
</comment>
<name>A0A9W8CGF5_9POAL</name>
<dbReference type="EMBL" id="MU629488">
    <property type="protein sequence ID" value="KAJ1256706.1"/>
    <property type="molecule type" value="Genomic_DNA"/>
</dbReference>
<evidence type="ECO:0000313" key="2">
    <source>
        <dbReference type="Proteomes" id="UP001164776"/>
    </source>
</evidence>
<accession>A0A9W8CGF5</accession>
<proteinExistence type="predicted"/>
<sequence>MLFPTSAYNISNSEIEYTMDLESFADIDWQQALLDDLQEDAIQWKSAKQKSANPSTRSCAPFLLVYYLDNLDHPFNNSDRNIVPWAVLFTRKQIEKITIDDCNGTANWGVLKVQISMHFIFAGTIFPGHGSASRSGQAAASLPCCPGSPSPASSPAAPPRCPGNPPWILLLYHMHV</sequence>
<evidence type="ECO:0000313" key="1">
    <source>
        <dbReference type="EMBL" id="KAJ1256706.1"/>
    </source>
</evidence>
<keyword evidence="2" id="KW-1185">Reference proteome</keyword>
<dbReference type="OrthoDB" id="696384at2759"/>
<protein>
    <submittedName>
        <fullName evidence="1">Uncharacterized protein</fullName>
    </submittedName>
</protein>